<feature type="domain" description="Methylated-DNA-[protein]-cysteine S-methyltransferase DNA binding" evidence="10">
    <location>
        <begin position="87"/>
        <end position="167"/>
    </location>
</feature>
<dbReference type="Gene3D" id="1.10.10.10">
    <property type="entry name" value="Winged helix-like DNA-binding domain superfamily/Winged helix DNA-binding domain"/>
    <property type="match status" value="1"/>
</dbReference>
<dbReference type="CDD" id="cd06445">
    <property type="entry name" value="ATase"/>
    <property type="match status" value="1"/>
</dbReference>
<dbReference type="HAMAP" id="MF_00772">
    <property type="entry name" value="OGT"/>
    <property type="match status" value="1"/>
</dbReference>
<dbReference type="PANTHER" id="PTHR10815">
    <property type="entry name" value="METHYLATED-DNA--PROTEIN-CYSTEINE METHYLTRANSFERASE"/>
    <property type="match status" value="1"/>
</dbReference>
<dbReference type="Proteomes" id="UP000218824">
    <property type="component" value="Chromosome"/>
</dbReference>
<dbReference type="Pfam" id="PF02870">
    <property type="entry name" value="Methyltransf_1N"/>
    <property type="match status" value="1"/>
</dbReference>
<evidence type="ECO:0000256" key="9">
    <source>
        <dbReference type="HAMAP-Rule" id="MF_00772"/>
    </source>
</evidence>
<comment type="miscellaneous">
    <text evidence="9">This enzyme catalyzes only one turnover and therefore is not strictly catalytic. According to one definition, an enzyme is a biocatalyst that acts repeatedly and over many reaction cycles.</text>
</comment>
<evidence type="ECO:0000259" key="11">
    <source>
        <dbReference type="Pfam" id="PF02870"/>
    </source>
</evidence>
<evidence type="ECO:0000259" key="10">
    <source>
        <dbReference type="Pfam" id="PF01035"/>
    </source>
</evidence>
<evidence type="ECO:0000256" key="4">
    <source>
        <dbReference type="ARBA" id="ARBA00022603"/>
    </source>
</evidence>
<evidence type="ECO:0000256" key="3">
    <source>
        <dbReference type="ARBA" id="ARBA00022490"/>
    </source>
</evidence>
<evidence type="ECO:0000256" key="8">
    <source>
        <dbReference type="ARBA" id="ARBA00049348"/>
    </source>
</evidence>
<comment type="catalytic activity">
    <reaction evidence="8 9">
        <text>a 6-O-methyl-2'-deoxyguanosine in DNA + L-cysteinyl-[protein] = S-methyl-L-cysteinyl-[protein] + a 2'-deoxyguanosine in DNA</text>
        <dbReference type="Rhea" id="RHEA:24000"/>
        <dbReference type="Rhea" id="RHEA-COMP:10131"/>
        <dbReference type="Rhea" id="RHEA-COMP:10132"/>
        <dbReference type="Rhea" id="RHEA-COMP:11367"/>
        <dbReference type="Rhea" id="RHEA-COMP:11368"/>
        <dbReference type="ChEBI" id="CHEBI:29950"/>
        <dbReference type="ChEBI" id="CHEBI:82612"/>
        <dbReference type="ChEBI" id="CHEBI:85445"/>
        <dbReference type="ChEBI" id="CHEBI:85448"/>
        <dbReference type="EC" id="2.1.1.63"/>
    </reaction>
</comment>
<feature type="active site" description="Nucleophile; methyl group acceptor" evidence="9">
    <location>
        <position position="138"/>
    </location>
</feature>
<dbReference type="NCBIfam" id="TIGR00589">
    <property type="entry name" value="ogt"/>
    <property type="match status" value="1"/>
</dbReference>
<dbReference type="InterPro" id="IPR001497">
    <property type="entry name" value="MethylDNA_cys_MeTrfase_AS"/>
</dbReference>
<dbReference type="Pfam" id="PF01035">
    <property type="entry name" value="DNA_binding_1"/>
    <property type="match status" value="1"/>
</dbReference>
<dbReference type="GO" id="GO:0005737">
    <property type="term" value="C:cytoplasm"/>
    <property type="evidence" value="ECO:0007669"/>
    <property type="project" value="UniProtKB-SubCell"/>
</dbReference>
<dbReference type="EC" id="2.1.1.63" evidence="9"/>
<dbReference type="GeneID" id="83065395"/>
<comment type="catalytic activity">
    <reaction evidence="1 9">
        <text>a 4-O-methyl-thymidine in DNA + L-cysteinyl-[protein] = a thymidine in DNA + S-methyl-L-cysteinyl-[protein]</text>
        <dbReference type="Rhea" id="RHEA:53428"/>
        <dbReference type="Rhea" id="RHEA-COMP:10131"/>
        <dbReference type="Rhea" id="RHEA-COMP:10132"/>
        <dbReference type="Rhea" id="RHEA-COMP:13555"/>
        <dbReference type="Rhea" id="RHEA-COMP:13556"/>
        <dbReference type="ChEBI" id="CHEBI:29950"/>
        <dbReference type="ChEBI" id="CHEBI:82612"/>
        <dbReference type="ChEBI" id="CHEBI:137386"/>
        <dbReference type="ChEBI" id="CHEBI:137387"/>
        <dbReference type="EC" id="2.1.1.63"/>
    </reaction>
</comment>
<dbReference type="InterPro" id="IPR023546">
    <property type="entry name" value="MGMT"/>
</dbReference>
<evidence type="ECO:0000256" key="1">
    <source>
        <dbReference type="ARBA" id="ARBA00001286"/>
    </source>
</evidence>
<gene>
    <name evidence="12" type="primary">ogt</name>
    <name evidence="12" type="ORF">LEN_3586</name>
</gene>
<comment type="function">
    <text evidence="9">Involved in the cellular defense against the biological effects of O6-methylguanine (O6-MeG) and O4-methylthymine (O4-MeT) in DNA. Repairs the methylated nucleobase in DNA by stoichiometrically transferring the methyl group to a cysteine residue in the enzyme. This is a suicide reaction: the enzyme is irreversibly inactivated.</text>
</comment>
<evidence type="ECO:0000313" key="12">
    <source>
        <dbReference type="EMBL" id="BAV99073.1"/>
    </source>
</evidence>
<dbReference type="InterPro" id="IPR036388">
    <property type="entry name" value="WH-like_DNA-bd_sf"/>
</dbReference>
<dbReference type="SUPFAM" id="SSF46767">
    <property type="entry name" value="Methylated DNA-protein cysteine methyltransferase, C-terminal domain"/>
    <property type="match status" value="1"/>
</dbReference>
<dbReference type="AlphaFoldDB" id="A0AAU9ANG0"/>
<dbReference type="InterPro" id="IPR036631">
    <property type="entry name" value="MGMT_N_sf"/>
</dbReference>
<dbReference type="GO" id="GO:0032259">
    <property type="term" value="P:methylation"/>
    <property type="evidence" value="ECO:0007669"/>
    <property type="project" value="UniProtKB-KW"/>
</dbReference>
<dbReference type="PROSITE" id="PS00374">
    <property type="entry name" value="MGMT"/>
    <property type="match status" value="1"/>
</dbReference>
<dbReference type="SUPFAM" id="SSF53155">
    <property type="entry name" value="Methylated DNA-protein cysteine methyltransferase domain"/>
    <property type="match status" value="1"/>
</dbReference>
<keyword evidence="6 9" id="KW-0227">DNA damage</keyword>
<dbReference type="RefSeq" id="WP_096379411.1">
    <property type="nucleotide sequence ID" value="NZ_AP014940.1"/>
</dbReference>
<evidence type="ECO:0000313" key="13">
    <source>
        <dbReference type="Proteomes" id="UP000218824"/>
    </source>
</evidence>
<dbReference type="Gene3D" id="3.30.160.70">
    <property type="entry name" value="Methylated DNA-protein cysteine methyltransferase domain"/>
    <property type="match status" value="1"/>
</dbReference>
<keyword evidence="5 9" id="KW-0808">Transferase</keyword>
<dbReference type="PANTHER" id="PTHR10815:SF5">
    <property type="entry name" value="METHYLATED-DNA--PROTEIN-CYSTEINE METHYLTRANSFERASE"/>
    <property type="match status" value="1"/>
</dbReference>
<evidence type="ECO:0000256" key="7">
    <source>
        <dbReference type="ARBA" id="ARBA00023204"/>
    </source>
</evidence>
<name>A0AAU9ANG0_LYSEN</name>
<dbReference type="InterPro" id="IPR008332">
    <property type="entry name" value="MethylG_MeTrfase_N"/>
</dbReference>
<feature type="domain" description="Methylguanine DNA methyltransferase ribonuclease-like" evidence="11">
    <location>
        <begin position="12"/>
        <end position="83"/>
    </location>
</feature>
<dbReference type="InterPro" id="IPR014048">
    <property type="entry name" value="MethylDNA_cys_MeTrfase_DNA-bd"/>
</dbReference>
<keyword evidence="7 9" id="KW-0234">DNA repair</keyword>
<accession>A0AAU9ANG0</accession>
<dbReference type="GO" id="GO:0006307">
    <property type="term" value="P:DNA alkylation repair"/>
    <property type="evidence" value="ECO:0007669"/>
    <property type="project" value="UniProtKB-UniRule"/>
</dbReference>
<evidence type="ECO:0000256" key="5">
    <source>
        <dbReference type="ARBA" id="ARBA00022679"/>
    </source>
</evidence>
<protein>
    <recommendedName>
        <fullName evidence="9">Methylated-DNA--protein-cysteine methyltransferase</fullName>
        <ecNumber evidence="9">2.1.1.63</ecNumber>
    </recommendedName>
    <alternativeName>
        <fullName evidence="9">6-O-methylguanine-DNA methyltransferase</fullName>
        <shortName evidence="9">MGMT</shortName>
    </alternativeName>
    <alternativeName>
        <fullName evidence="9">O-6-methylguanine-DNA-alkyltransferase</fullName>
    </alternativeName>
</protein>
<dbReference type="KEGG" id="lem:LEN_3586"/>
<keyword evidence="3 9" id="KW-0963">Cytoplasm</keyword>
<comment type="similarity">
    <text evidence="2 9">Belongs to the MGMT family.</text>
</comment>
<evidence type="ECO:0000256" key="2">
    <source>
        <dbReference type="ARBA" id="ARBA00008711"/>
    </source>
</evidence>
<keyword evidence="4 9" id="KW-0489">Methyltransferase</keyword>
<dbReference type="EMBL" id="AP014940">
    <property type="protein sequence ID" value="BAV99073.1"/>
    <property type="molecule type" value="Genomic_DNA"/>
</dbReference>
<dbReference type="GO" id="GO:0003908">
    <property type="term" value="F:methylated-DNA-[protein]-cysteine S-methyltransferase activity"/>
    <property type="evidence" value="ECO:0007669"/>
    <property type="project" value="UniProtKB-UniRule"/>
</dbReference>
<proteinExistence type="inferred from homology"/>
<dbReference type="FunFam" id="1.10.10.10:FF:000214">
    <property type="entry name" value="Methylated-DNA--protein-cysteine methyltransferase"/>
    <property type="match status" value="1"/>
</dbReference>
<comment type="subcellular location">
    <subcellularLocation>
        <location evidence="9">Cytoplasm</location>
    </subcellularLocation>
</comment>
<reference evidence="12 13" key="1">
    <citation type="journal article" date="2017" name="DNA Res.">
        <title>Complete genome sequence and expression profile of the commercial lytic enzyme producer Lysobacter enzymogenes M497-1.</title>
        <authorList>
            <person name="Takami H."/>
            <person name="Toyoda A."/>
            <person name="Uchiyama I."/>
            <person name="Itoh T."/>
            <person name="Takaki Y."/>
            <person name="Arai W."/>
            <person name="Nishi S."/>
            <person name="Kawai M."/>
            <person name="Shinya K."/>
            <person name="Ikeda H."/>
        </authorList>
    </citation>
    <scope>NUCLEOTIDE SEQUENCE [LARGE SCALE GENOMIC DNA]</scope>
    <source>
        <strain evidence="12 13">M497-1</strain>
    </source>
</reference>
<evidence type="ECO:0000256" key="6">
    <source>
        <dbReference type="ARBA" id="ARBA00022763"/>
    </source>
</evidence>
<dbReference type="InterPro" id="IPR036217">
    <property type="entry name" value="MethylDNA_cys_MeTrfase_DNAb"/>
</dbReference>
<organism evidence="12 13">
    <name type="scientific">Lysobacter enzymogenes</name>
    <dbReference type="NCBI Taxonomy" id="69"/>
    <lineage>
        <taxon>Bacteria</taxon>
        <taxon>Pseudomonadati</taxon>
        <taxon>Pseudomonadota</taxon>
        <taxon>Gammaproteobacteria</taxon>
        <taxon>Lysobacterales</taxon>
        <taxon>Lysobacteraceae</taxon>
        <taxon>Lysobacter</taxon>
    </lineage>
</organism>
<sequence length="180" mass="19810">MSSPIRLKRGEVRYQQIDSPVGRLLLVSGGDGLRLIEFEEPWHPAAMDEQWREGDDEVLAATRRQLGEYFAGRRRDFELPLAPHGTAFQLQCWRTLALIPYGETWSYGQMARHLGQPTATRAVGAANGRNPLPIVLPCHRVIGSDGSLTGFGGGLPVKKRLLMLEGALHEAPQVADLFGG</sequence>